<accession>A0A160N129</accession>
<dbReference type="OrthoDB" id="9126735at2"/>
<feature type="signal peptide" evidence="1">
    <location>
        <begin position="1"/>
        <end position="20"/>
    </location>
</feature>
<evidence type="ECO:0000256" key="1">
    <source>
        <dbReference type="SAM" id="SignalP"/>
    </source>
</evidence>
<sequence>MKAAFAMLAVLALSPVVACAGDGRLLATGGVTEVEGSAGGGLVPWAVLAGYGTRDEVGATAFRTRLDLPDYRLDAWGAAFTWHDRVEFSVARDRFDLGTLGQAIGLPGAALRQDVISAKLRLAGDLVYGPWPQLAVGVQHKRLLDFTIPRLVGARRDRGTDVYLAASQVLLGAAGGYNLLWNATLRSTAANQFGLLGFGGDRGGRRLVGEGSLAVLLDPHVAVGAEYRQKPDHLSFARESRAADLFVAWFPDKHVSLTAAYVSLGPVAGLRDQRGWYLSLQGSL</sequence>
<feature type="chain" id="PRO_5007817573" description="DUF3034 domain-containing protein" evidence="1">
    <location>
        <begin position="21"/>
        <end position="284"/>
    </location>
</feature>
<organism evidence="2 3">
    <name type="scientific">Dyella thiooxydans</name>
    <dbReference type="NCBI Taxonomy" id="445710"/>
    <lineage>
        <taxon>Bacteria</taxon>
        <taxon>Pseudomonadati</taxon>
        <taxon>Pseudomonadota</taxon>
        <taxon>Gammaproteobacteria</taxon>
        <taxon>Lysobacterales</taxon>
        <taxon>Rhodanobacteraceae</taxon>
        <taxon>Dyella</taxon>
    </lineage>
</organism>
<name>A0A160N129_9GAMM</name>
<evidence type="ECO:0000313" key="2">
    <source>
        <dbReference type="EMBL" id="AND68812.1"/>
    </source>
</evidence>
<keyword evidence="1" id="KW-0732">Signal</keyword>
<dbReference type="PATRIC" id="fig|445710.3.peg.1354"/>
<reference evidence="2 3" key="1">
    <citation type="submission" date="2016-02" db="EMBL/GenBank/DDBJ databases">
        <title>Complete genome sequencing and analysis of ATSB10, Dyella thiooxydans isolated from rhizosphere soil of sunflower (Helianthus annuus L.).</title>
        <authorList>
            <person name="Lee Y."/>
            <person name="Hwangbo K."/>
            <person name="Chung H."/>
            <person name="Yoo J."/>
            <person name="Kim K.Y."/>
            <person name="Sa T.M."/>
            <person name="Um Y."/>
            <person name="Madhaiyan M."/>
        </authorList>
    </citation>
    <scope>NUCLEOTIDE SEQUENCE [LARGE SCALE GENOMIC DNA]</scope>
    <source>
        <strain evidence="2 3">ATSB10</strain>
    </source>
</reference>
<evidence type="ECO:0000313" key="3">
    <source>
        <dbReference type="Proteomes" id="UP000077255"/>
    </source>
</evidence>
<dbReference type="InterPro" id="IPR021393">
    <property type="entry name" value="DUF3034"/>
</dbReference>
<evidence type="ECO:0008006" key="4">
    <source>
        <dbReference type="Google" id="ProtNLM"/>
    </source>
</evidence>
<dbReference type="EMBL" id="CP014841">
    <property type="protein sequence ID" value="AND68812.1"/>
    <property type="molecule type" value="Genomic_DNA"/>
</dbReference>
<dbReference type="AlphaFoldDB" id="A0A160N129"/>
<protein>
    <recommendedName>
        <fullName evidence="4">DUF3034 domain-containing protein</fullName>
    </recommendedName>
</protein>
<dbReference type="STRING" id="445710.ATSB10_13580"/>
<dbReference type="Pfam" id="PF11231">
    <property type="entry name" value="DUF3034"/>
    <property type="match status" value="1"/>
</dbReference>
<dbReference type="KEGG" id="dtx:ATSB10_13580"/>
<dbReference type="RefSeq" id="WP_063671459.1">
    <property type="nucleotide sequence ID" value="NZ_CP014841.1"/>
</dbReference>
<dbReference type="Proteomes" id="UP000077255">
    <property type="component" value="Chromosome"/>
</dbReference>
<gene>
    <name evidence="2" type="ORF">ATSB10_13580</name>
</gene>
<keyword evidence="3" id="KW-1185">Reference proteome</keyword>
<proteinExistence type="predicted"/>